<feature type="region of interest" description="Disordered" evidence="1">
    <location>
        <begin position="39"/>
        <end position="67"/>
    </location>
</feature>
<name>A0A9P3UL68_LYOSH</name>
<evidence type="ECO:0000313" key="3">
    <source>
        <dbReference type="Proteomes" id="UP001063166"/>
    </source>
</evidence>
<organism evidence="2 3">
    <name type="scientific">Lyophyllum shimeji</name>
    <name type="common">Hon-shimeji</name>
    <name type="synonym">Tricholoma shimeji</name>
    <dbReference type="NCBI Taxonomy" id="47721"/>
    <lineage>
        <taxon>Eukaryota</taxon>
        <taxon>Fungi</taxon>
        <taxon>Dikarya</taxon>
        <taxon>Basidiomycota</taxon>
        <taxon>Agaricomycotina</taxon>
        <taxon>Agaricomycetes</taxon>
        <taxon>Agaricomycetidae</taxon>
        <taxon>Agaricales</taxon>
        <taxon>Tricholomatineae</taxon>
        <taxon>Lyophyllaceae</taxon>
        <taxon>Lyophyllum</taxon>
    </lineage>
</organism>
<comment type="caution">
    <text evidence="2">The sequence shown here is derived from an EMBL/GenBank/DDBJ whole genome shotgun (WGS) entry which is preliminary data.</text>
</comment>
<dbReference type="EMBL" id="BRPK01000002">
    <property type="protein sequence ID" value="GLB35290.1"/>
    <property type="molecule type" value="Genomic_DNA"/>
</dbReference>
<protein>
    <submittedName>
        <fullName evidence="2">Uncharacterized protein</fullName>
    </submittedName>
</protein>
<evidence type="ECO:0000256" key="1">
    <source>
        <dbReference type="SAM" id="MobiDB-lite"/>
    </source>
</evidence>
<gene>
    <name evidence="2" type="ORF">LshimejAT787_0208550</name>
</gene>
<sequence length="67" mass="7304">MAAGCSALRIVFNITFGGQKLDALTWAARYGLLCRRHPRRSEPGCTGPAASPHPMISRLGLRRPDAR</sequence>
<reference evidence="2" key="1">
    <citation type="submission" date="2022-07" db="EMBL/GenBank/DDBJ databases">
        <title>The genome of Lyophyllum shimeji provides insight into the initial evolution of ectomycorrhizal fungal genome.</title>
        <authorList>
            <person name="Kobayashi Y."/>
            <person name="Shibata T."/>
            <person name="Hirakawa H."/>
            <person name="Shigenobu S."/>
            <person name="Nishiyama T."/>
            <person name="Yamada A."/>
            <person name="Hasebe M."/>
            <person name="Kawaguchi M."/>
        </authorList>
    </citation>
    <scope>NUCLEOTIDE SEQUENCE</scope>
    <source>
        <strain evidence="2">AT787</strain>
    </source>
</reference>
<evidence type="ECO:0000313" key="2">
    <source>
        <dbReference type="EMBL" id="GLB35290.1"/>
    </source>
</evidence>
<dbReference type="Proteomes" id="UP001063166">
    <property type="component" value="Unassembled WGS sequence"/>
</dbReference>
<dbReference type="AlphaFoldDB" id="A0A9P3UL68"/>
<keyword evidence="3" id="KW-1185">Reference proteome</keyword>
<proteinExistence type="predicted"/>
<accession>A0A9P3UL68</accession>